<reference evidence="2" key="1">
    <citation type="journal article" date="2011" name="PLoS Genet.">
        <title>Genomic analysis of the necrotrophic fungal pathogens Sclerotinia sclerotiorum and Botrytis cinerea.</title>
        <authorList>
            <person name="Amselem J."/>
            <person name="Cuomo C.A."/>
            <person name="van Kan J.A."/>
            <person name="Viaud M."/>
            <person name="Benito E.P."/>
            <person name="Couloux A."/>
            <person name="Coutinho P.M."/>
            <person name="de Vries R.P."/>
            <person name="Dyer P.S."/>
            <person name="Fillinger S."/>
            <person name="Fournier E."/>
            <person name="Gout L."/>
            <person name="Hahn M."/>
            <person name="Kohn L."/>
            <person name="Lapalu N."/>
            <person name="Plummer K.M."/>
            <person name="Pradier J.M."/>
            <person name="Quevillon E."/>
            <person name="Sharon A."/>
            <person name="Simon A."/>
            <person name="ten Have A."/>
            <person name="Tudzynski B."/>
            <person name="Tudzynski P."/>
            <person name="Wincker P."/>
            <person name="Andrew M."/>
            <person name="Anthouard V."/>
            <person name="Beever R.E."/>
            <person name="Beffa R."/>
            <person name="Benoit I."/>
            <person name="Bouzid O."/>
            <person name="Brault B."/>
            <person name="Chen Z."/>
            <person name="Choquer M."/>
            <person name="Collemare J."/>
            <person name="Cotton P."/>
            <person name="Danchin E.G."/>
            <person name="Da Silva C."/>
            <person name="Gautier A."/>
            <person name="Giraud C."/>
            <person name="Giraud T."/>
            <person name="Gonzalez C."/>
            <person name="Grossetete S."/>
            <person name="Guldener U."/>
            <person name="Henrissat B."/>
            <person name="Howlett B.J."/>
            <person name="Kodira C."/>
            <person name="Kretschmer M."/>
            <person name="Lappartient A."/>
            <person name="Leroch M."/>
            <person name="Levis C."/>
            <person name="Mauceli E."/>
            <person name="Neuveglise C."/>
            <person name="Oeser B."/>
            <person name="Pearson M."/>
            <person name="Poulain J."/>
            <person name="Poussereau N."/>
            <person name="Quesneville H."/>
            <person name="Rascle C."/>
            <person name="Schumacher J."/>
            <person name="Segurens B."/>
            <person name="Sexton A."/>
            <person name="Silva E."/>
            <person name="Sirven C."/>
            <person name="Soanes D.M."/>
            <person name="Talbot N.J."/>
            <person name="Templeton M."/>
            <person name="Yandava C."/>
            <person name="Yarden O."/>
            <person name="Zeng Q."/>
            <person name="Rollins J.A."/>
            <person name="Lebrun M.H."/>
            <person name="Dickman M."/>
        </authorList>
    </citation>
    <scope>NUCLEOTIDE SEQUENCE [LARGE SCALE GENOMIC DNA]</scope>
    <source>
        <strain evidence="2">ATCC 18683 / 1980 / Ss-1</strain>
    </source>
</reference>
<dbReference type="HOGENOM" id="CLU_1001712_0_0_1"/>
<dbReference type="InParanoid" id="A7E516"/>
<evidence type="ECO:0000313" key="1">
    <source>
        <dbReference type="EMBL" id="EDN90988.1"/>
    </source>
</evidence>
<dbReference type="InterPro" id="IPR007396">
    <property type="entry name" value="TR_PAI2-type"/>
</dbReference>
<dbReference type="OMA" id="MSERSIM"/>
<evidence type="ECO:0008006" key="3">
    <source>
        <dbReference type="Google" id="ProtNLM"/>
    </source>
</evidence>
<dbReference type="Gene3D" id="2.30.110.10">
    <property type="entry name" value="Electron Transport, Fmn-binding Protein, Chain A"/>
    <property type="match status" value="1"/>
</dbReference>
<organism evidence="1 2">
    <name type="scientific">Sclerotinia sclerotiorum (strain ATCC 18683 / 1980 / Ss-1)</name>
    <name type="common">White mold</name>
    <name type="synonym">Whetzelinia sclerotiorum</name>
    <dbReference type="NCBI Taxonomy" id="665079"/>
    <lineage>
        <taxon>Eukaryota</taxon>
        <taxon>Fungi</taxon>
        <taxon>Dikarya</taxon>
        <taxon>Ascomycota</taxon>
        <taxon>Pezizomycotina</taxon>
        <taxon>Leotiomycetes</taxon>
        <taxon>Helotiales</taxon>
        <taxon>Sclerotiniaceae</taxon>
        <taxon>Sclerotinia</taxon>
    </lineage>
</organism>
<dbReference type="KEGG" id="ssl:SS1G_00388"/>
<dbReference type="GeneID" id="5494219"/>
<dbReference type="InterPro" id="IPR012349">
    <property type="entry name" value="Split_barrel_FMN-bd"/>
</dbReference>
<keyword evidence="2" id="KW-1185">Reference proteome</keyword>
<gene>
    <name evidence="1" type="ORF">SS1G_00388</name>
</gene>
<dbReference type="SUPFAM" id="SSF50475">
    <property type="entry name" value="FMN-binding split barrel"/>
    <property type="match status" value="1"/>
</dbReference>
<evidence type="ECO:0000313" key="2">
    <source>
        <dbReference type="Proteomes" id="UP000001312"/>
    </source>
</evidence>
<protein>
    <recommendedName>
        <fullName evidence="3">Transcriptional regulator</fullName>
    </recommendedName>
</protein>
<name>A7E516_SCLS1</name>
<dbReference type="AlphaFoldDB" id="A7E516"/>
<dbReference type="Proteomes" id="UP000001312">
    <property type="component" value="Unassembled WGS sequence"/>
</dbReference>
<sequence>MRSPIAETVEATCCVMRYDIDKDEDIMAMRVTSENYIVFMPKRYRRHTLKLLKEIRAYGVKRYFDGNINGLGRLRGHIARQNPQAKAIIESRTAVSESSTANVLEHDVLVLFNGPVHHYVTPKFYKQTKPDTGKVVPTWDYEAVEVYGRAKVYYDAKSTESGVFLAKQISDLSDHMETSIMGYGKTPGTYPWKVTDAPERYIELLSKNIIGMEIEITSIAGRFKWSQEKPVKDRDGLVEGFKNLDTHDGALLSDKVRDHATLFDAKKAASTQMTTILK</sequence>
<dbReference type="PANTHER" id="PTHR35802:SF1">
    <property type="entry name" value="PROTEASE SYNTHASE AND SPORULATION PROTEIN PAI 2"/>
    <property type="match status" value="1"/>
</dbReference>
<dbReference type="PANTHER" id="PTHR35802">
    <property type="entry name" value="PROTEASE SYNTHASE AND SPORULATION PROTEIN PAI 2"/>
    <property type="match status" value="1"/>
</dbReference>
<proteinExistence type="predicted"/>
<dbReference type="EMBL" id="CH476621">
    <property type="protein sequence ID" value="EDN90988.1"/>
    <property type="molecule type" value="Genomic_DNA"/>
</dbReference>
<dbReference type="Pfam" id="PF04299">
    <property type="entry name" value="FMN_bind_2"/>
    <property type="match status" value="1"/>
</dbReference>
<dbReference type="RefSeq" id="XP_001598302.1">
    <property type="nucleotide sequence ID" value="XM_001598252.1"/>
</dbReference>
<accession>A7E516</accession>
<dbReference type="eggNOG" id="ENOG502RCZR">
    <property type="taxonomic scope" value="Eukaryota"/>
</dbReference>